<accession>A0A9D2UU90</accession>
<dbReference type="InterPro" id="IPR036388">
    <property type="entry name" value="WH-like_DNA-bd_sf"/>
</dbReference>
<evidence type="ECO:0000259" key="1">
    <source>
        <dbReference type="PROSITE" id="PS50931"/>
    </source>
</evidence>
<proteinExistence type="predicted"/>
<feature type="domain" description="HTH lysR-type" evidence="1">
    <location>
        <begin position="1"/>
        <end position="29"/>
    </location>
</feature>
<dbReference type="Proteomes" id="UP000787156">
    <property type="component" value="Unassembled WGS sequence"/>
</dbReference>
<dbReference type="InterPro" id="IPR000847">
    <property type="entry name" value="LysR_HTH_N"/>
</dbReference>
<dbReference type="GO" id="GO:0003700">
    <property type="term" value="F:DNA-binding transcription factor activity"/>
    <property type="evidence" value="ECO:0007669"/>
    <property type="project" value="InterPro"/>
</dbReference>
<dbReference type="AlphaFoldDB" id="A0A9D2UU90"/>
<reference evidence="2" key="1">
    <citation type="journal article" date="2021" name="PeerJ">
        <title>Extensive microbial diversity within the chicken gut microbiome revealed by metagenomics and culture.</title>
        <authorList>
            <person name="Gilroy R."/>
            <person name="Ravi A."/>
            <person name="Getino M."/>
            <person name="Pursley I."/>
            <person name="Horton D.L."/>
            <person name="Alikhan N.F."/>
            <person name="Baker D."/>
            <person name="Gharbi K."/>
            <person name="Hall N."/>
            <person name="Watson M."/>
            <person name="Adriaenssens E.M."/>
            <person name="Foster-Nyarko E."/>
            <person name="Jarju S."/>
            <person name="Secka A."/>
            <person name="Antonio M."/>
            <person name="Oren A."/>
            <person name="Chaudhuri R.R."/>
            <person name="La Ragione R."/>
            <person name="Hildebrand F."/>
            <person name="Pallen M.J."/>
        </authorList>
    </citation>
    <scope>NUCLEOTIDE SEQUENCE</scope>
    <source>
        <strain evidence="2">CHK135-1449</strain>
    </source>
</reference>
<evidence type="ECO:0000313" key="2">
    <source>
        <dbReference type="EMBL" id="HJF28708.1"/>
    </source>
</evidence>
<dbReference type="Gene3D" id="1.10.10.10">
    <property type="entry name" value="Winged helix-like DNA-binding domain superfamily/Winged helix DNA-binding domain"/>
    <property type="match status" value="1"/>
</dbReference>
<organism evidence="2 3">
    <name type="scientific">Acinetobacter lwoffii</name>
    <dbReference type="NCBI Taxonomy" id="28090"/>
    <lineage>
        <taxon>Bacteria</taxon>
        <taxon>Pseudomonadati</taxon>
        <taxon>Pseudomonadota</taxon>
        <taxon>Gammaproteobacteria</taxon>
        <taxon>Moraxellales</taxon>
        <taxon>Moraxellaceae</taxon>
        <taxon>Acinetobacter</taxon>
    </lineage>
</organism>
<feature type="non-terminal residue" evidence="2">
    <location>
        <position position="29"/>
    </location>
</feature>
<comment type="caution">
    <text evidence="2">The sequence shown here is derived from an EMBL/GenBank/DDBJ whole genome shotgun (WGS) entry which is preliminary data.</text>
</comment>
<dbReference type="PROSITE" id="PS50931">
    <property type="entry name" value="HTH_LYSR"/>
    <property type="match status" value="1"/>
</dbReference>
<dbReference type="EMBL" id="DYWX01000115">
    <property type="protein sequence ID" value="HJF28708.1"/>
    <property type="molecule type" value="Genomic_DNA"/>
</dbReference>
<reference evidence="2" key="2">
    <citation type="submission" date="2021-09" db="EMBL/GenBank/DDBJ databases">
        <authorList>
            <person name="Gilroy R."/>
        </authorList>
    </citation>
    <scope>NUCLEOTIDE SEQUENCE</scope>
    <source>
        <strain evidence="2">CHK135-1449</strain>
    </source>
</reference>
<sequence length="29" mass="3035">MAVAETRSFDVAAKILNITASAVSLRVLS</sequence>
<gene>
    <name evidence="2" type="ORF">K8V79_10810</name>
</gene>
<name>A0A9D2UU90_ACILW</name>
<dbReference type="Pfam" id="PF00126">
    <property type="entry name" value="HTH_1"/>
    <property type="match status" value="1"/>
</dbReference>
<evidence type="ECO:0000313" key="3">
    <source>
        <dbReference type="Proteomes" id="UP000787156"/>
    </source>
</evidence>
<protein>
    <submittedName>
        <fullName evidence="2">LysR family transcriptional regulator</fullName>
    </submittedName>
</protein>